<dbReference type="InterPro" id="IPR005467">
    <property type="entry name" value="His_kinase_dom"/>
</dbReference>
<evidence type="ECO:0000256" key="11">
    <source>
        <dbReference type="ARBA" id="ARBA00023136"/>
    </source>
</evidence>
<evidence type="ECO:0000256" key="10">
    <source>
        <dbReference type="ARBA" id="ARBA00023012"/>
    </source>
</evidence>
<feature type="domain" description="HAMP" evidence="15">
    <location>
        <begin position="221"/>
        <end position="273"/>
    </location>
</feature>
<evidence type="ECO:0000256" key="6">
    <source>
        <dbReference type="ARBA" id="ARBA00022679"/>
    </source>
</evidence>
<accession>A0A4R2S363</accession>
<dbReference type="InterPro" id="IPR036097">
    <property type="entry name" value="HisK_dim/P_sf"/>
</dbReference>
<keyword evidence="11 13" id="KW-0472">Membrane</keyword>
<dbReference type="SMART" id="SM00387">
    <property type="entry name" value="HATPase_c"/>
    <property type="match status" value="1"/>
</dbReference>
<dbReference type="GO" id="GO:0007234">
    <property type="term" value="P:osmosensory signaling via phosphorelay pathway"/>
    <property type="evidence" value="ECO:0007669"/>
    <property type="project" value="TreeGrafter"/>
</dbReference>
<feature type="transmembrane region" description="Helical" evidence="13">
    <location>
        <begin position="28"/>
        <end position="49"/>
    </location>
</feature>
<keyword evidence="6" id="KW-0808">Transferase</keyword>
<keyword evidence="5" id="KW-0597">Phosphoprotein</keyword>
<dbReference type="PRINTS" id="PR00344">
    <property type="entry name" value="BCTRLSENSOR"/>
</dbReference>
<dbReference type="InterPro" id="IPR050351">
    <property type="entry name" value="BphY/WalK/GraS-like"/>
</dbReference>
<evidence type="ECO:0000313" key="16">
    <source>
        <dbReference type="EMBL" id="TCP70286.1"/>
    </source>
</evidence>
<dbReference type="InterPro" id="IPR004358">
    <property type="entry name" value="Sig_transdc_His_kin-like_C"/>
</dbReference>
<dbReference type="GO" id="GO:0005524">
    <property type="term" value="F:ATP binding"/>
    <property type="evidence" value="ECO:0007669"/>
    <property type="project" value="UniProtKB-KW"/>
</dbReference>
<comment type="caution">
    <text evidence="16">The sequence shown here is derived from an EMBL/GenBank/DDBJ whole genome shotgun (WGS) entry which is preliminary data.</text>
</comment>
<dbReference type="Gene3D" id="3.30.565.10">
    <property type="entry name" value="Histidine kinase-like ATPase, C-terminal domain"/>
    <property type="match status" value="1"/>
</dbReference>
<dbReference type="PROSITE" id="PS50885">
    <property type="entry name" value="HAMP"/>
    <property type="match status" value="1"/>
</dbReference>
<evidence type="ECO:0000259" key="14">
    <source>
        <dbReference type="PROSITE" id="PS50109"/>
    </source>
</evidence>
<dbReference type="PROSITE" id="PS50109">
    <property type="entry name" value="HIS_KIN"/>
    <property type="match status" value="1"/>
</dbReference>
<evidence type="ECO:0000259" key="15">
    <source>
        <dbReference type="PROSITE" id="PS50885"/>
    </source>
</evidence>
<dbReference type="SUPFAM" id="SSF158472">
    <property type="entry name" value="HAMP domain-like"/>
    <property type="match status" value="1"/>
</dbReference>
<feature type="coiled-coil region" evidence="12">
    <location>
        <begin position="265"/>
        <end position="292"/>
    </location>
</feature>
<feature type="transmembrane region" description="Helical" evidence="13">
    <location>
        <begin position="201"/>
        <end position="219"/>
    </location>
</feature>
<keyword evidence="13" id="KW-1133">Transmembrane helix</keyword>
<dbReference type="EC" id="2.7.13.3" evidence="3"/>
<evidence type="ECO:0000256" key="2">
    <source>
        <dbReference type="ARBA" id="ARBA00004651"/>
    </source>
</evidence>
<dbReference type="InterPro" id="IPR003661">
    <property type="entry name" value="HisK_dim/P_dom"/>
</dbReference>
<reference evidence="16 17" key="1">
    <citation type="submission" date="2019-03" db="EMBL/GenBank/DDBJ databases">
        <title>Genomic Encyclopedia of Type Strains, Phase IV (KMG-IV): sequencing the most valuable type-strain genomes for metagenomic binning, comparative biology and taxonomic classification.</title>
        <authorList>
            <person name="Goeker M."/>
        </authorList>
    </citation>
    <scope>NUCLEOTIDE SEQUENCE [LARGE SCALE GENOMIC DNA]</scope>
    <source>
        <strain evidence="16 17">DSM 46831</strain>
    </source>
</reference>
<dbReference type="Pfam" id="PF00512">
    <property type="entry name" value="HisKA"/>
    <property type="match status" value="1"/>
</dbReference>
<sequence length="623" mass="71631">MRMRNWIKSVRQGNVAERWFAYATGLQWKLLVILALIILIALQVVFVNFSDRLEKQLLTNVTNDLNRQKNVISKVIEETIHNRKKEEGDLKDQIKKDLERVVFLQTKNNQLINVQILNNNGLVVAATGAGESKVGYKNPYVHSLLYNQEEIRRSPSSKSQDVLMKVYPLDLQNQDLEFDRIYMEYPLDTTYQLIRSIIKTLIIQTFYAMIIVSILIVIMTRTITVPVKEIKEQATAMAEGDFNRRVDVRSTDEIGKLAKAFNHLASHLQTALTQKEEEKEKLETVLSDMSDGVIATNRSGAIIVKNERSEQILNREIKLGEMLNSVLPLSEPVQFPITQELHNLIRIQHDDQDDPLYIKLTFTPLKQKRNKPTGTIVVLKDVTEEERLDRQRKEFVANVSHELRTPLTTIKSYLEALEDGALEQPELAVRFLQVSRTEADRMTRLINDLLQLSRLDAKQSRFDKKIMYLEDVLEDVADRFIFQCKQKKIKLTLRHADKELPRIYADRDKMDQVLDNLLSNAVKFTPEGGSVTISSRLRPDGLIEVGITDTGIGIPKKDLERIFERFYRVDKARAREQGGTGLGLAIVQEIIKAHEGIVWIESKEQKGTTVFFALPPFERRVNS</sequence>
<dbReference type="FunFam" id="3.30.565.10:FF:000006">
    <property type="entry name" value="Sensor histidine kinase WalK"/>
    <property type="match status" value="1"/>
</dbReference>
<dbReference type="GO" id="GO:0005886">
    <property type="term" value="C:plasma membrane"/>
    <property type="evidence" value="ECO:0007669"/>
    <property type="project" value="UniProtKB-SubCell"/>
</dbReference>
<evidence type="ECO:0000256" key="4">
    <source>
        <dbReference type="ARBA" id="ARBA00022475"/>
    </source>
</evidence>
<dbReference type="PANTHER" id="PTHR42878:SF7">
    <property type="entry name" value="SENSOR HISTIDINE KINASE GLRK"/>
    <property type="match status" value="1"/>
</dbReference>
<evidence type="ECO:0000256" key="12">
    <source>
        <dbReference type="SAM" id="Coils"/>
    </source>
</evidence>
<keyword evidence="17" id="KW-1185">Reference proteome</keyword>
<dbReference type="SMART" id="SM00388">
    <property type="entry name" value="HisKA"/>
    <property type="match status" value="1"/>
</dbReference>
<dbReference type="SUPFAM" id="SSF55874">
    <property type="entry name" value="ATPase domain of HSP90 chaperone/DNA topoisomerase II/histidine kinase"/>
    <property type="match status" value="1"/>
</dbReference>
<dbReference type="Proteomes" id="UP000294746">
    <property type="component" value="Unassembled WGS sequence"/>
</dbReference>
<dbReference type="CDD" id="cd00082">
    <property type="entry name" value="HisKA"/>
    <property type="match status" value="1"/>
</dbReference>
<keyword evidence="12" id="KW-0175">Coiled coil</keyword>
<dbReference type="Gene3D" id="1.10.8.500">
    <property type="entry name" value="HAMP domain in histidine kinase"/>
    <property type="match status" value="1"/>
</dbReference>
<dbReference type="SUPFAM" id="SSF47384">
    <property type="entry name" value="Homodimeric domain of signal transducing histidine kinase"/>
    <property type="match status" value="1"/>
</dbReference>
<proteinExistence type="predicted"/>
<evidence type="ECO:0000313" key="17">
    <source>
        <dbReference type="Proteomes" id="UP000294746"/>
    </source>
</evidence>
<dbReference type="InterPro" id="IPR003660">
    <property type="entry name" value="HAMP_dom"/>
</dbReference>
<evidence type="ECO:0000256" key="1">
    <source>
        <dbReference type="ARBA" id="ARBA00000085"/>
    </source>
</evidence>
<comment type="catalytic activity">
    <reaction evidence="1">
        <text>ATP + protein L-histidine = ADP + protein N-phospho-L-histidine.</text>
        <dbReference type="EC" id="2.7.13.3"/>
    </reaction>
</comment>
<feature type="domain" description="Histidine kinase" evidence="14">
    <location>
        <begin position="398"/>
        <end position="618"/>
    </location>
</feature>
<evidence type="ECO:0000256" key="7">
    <source>
        <dbReference type="ARBA" id="ARBA00022741"/>
    </source>
</evidence>
<keyword evidence="10" id="KW-0902">Two-component regulatory system</keyword>
<dbReference type="InterPro" id="IPR036890">
    <property type="entry name" value="HATPase_C_sf"/>
</dbReference>
<evidence type="ECO:0000256" key="3">
    <source>
        <dbReference type="ARBA" id="ARBA00012438"/>
    </source>
</evidence>
<dbReference type="Gene3D" id="3.30.450.20">
    <property type="entry name" value="PAS domain"/>
    <property type="match status" value="2"/>
</dbReference>
<dbReference type="EMBL" id="SLXV01000003">
    <property type="protein sequence ID" value="TCP70286.1"/>
    <property type="molecule type" value="Genomic_DNA"/>
</dbReference>
<evidence type="ECO:0000256" key="13">
    <source>
        <dbReference type="SAM" id="Phobius"/>
    </source>
</evidence>
<dbReference type="GO" id="GO:0000156">
    <property type="term" value="F:phosphorelay response regulator activity"/>
    <property type="evidence" value="ECO:0007669"/>
    <property type="project" value="TreeGrafter"/>
</dbReference>
<dbReference type="Pfam" id="PF00672">
    <property type="entry name" value="HAMP"/>
    <property type="match status" value="1"/>
</dbReference>
<keyword evidence="8 16" id="KW-0418">Kinase</keyword>
<dbReference type="Gene3D" id="1.10.287.130">
    <property type="match status" value="1"/>
</dbReference>
<dbReference type="InterPro" id="IPR003594">
    <property type="entry name" value="HATPase_dom"/>
</dbReference>
<dbReference type="AlphaFoldDB" id="A0A4R2S363"/>
<dbReference type="PANTHER" id="PTHR42878">
    <property type="entry name" value="TWO-COMPONENT HISTIDINE KINASE"/>
    <property type="match status" value="1"/>
</dbReference>
<evidence type="ECO:0000256" key="5">
    <source>
        <dbReference type="ARBA" id="ARBA00022553"/>
    </source>
</evidence>
<keyword evidence="9" id="KW-0067">ATP-binding</keyword>
<dbReference type="CDD" id="cd16922">
    <property type="entry name" value="HATPase_EvgS-ArcB-TorS-like"/>
    <property type="match status" value="1"/>
</dbReference>
<gene>
    <name evidence="16" type="ORF">EDD57_103102</name>
</gene>
<dbReference type="OrthoDB" id="9813151at2"/>
<keyword evidence="13" id="KW-0812">Transmembrane</keyword>
<dbReference type="GO" id="GO:0030295">
    <property type="term" value="F:protein kinase activator activity"/>
    <property type="evidence" value="ECO:0007669"/>
    <property type="project" value="TreeGrafter"/>
</dbReference>
<evidence type="ECO:0000256" key="9">
    <source>
        <dbReference type="ARBA" id="ARBA00022840"/>
    </source>
</evidence>
<dbReference type="GO" id="GO:0000155">
    <property type="term" value="F:phosphorelay sensor kinase activity"/>
    <property type="evidence" value="ECO:0007669"/>
    <property type="project" value="InterPro"/>
</dbReference>
<dbReference type="FunFam" id="1.10.287.130:FF:000001">
    <property type="entry name" value="Two-component sensor histidine kinase"/>
    <property type="match status" value="1"/>
</dbReference>
<evidence type="ECO:0000256" key="8">
    <source>
        <dbReference type="ARBA" id="ARBA00022777"/>
    </source>
</evidence>
<name>A0A4R2S363_9BACL</name>
<dbReference type="SMART" id="SM00304">
    <property type="entry name" value="HAMP"/>
    <property type="match status" value="1"/>
</dbReference>
<keyword evidence="4" id="KW-1003">Cell membrane</keyword>
<organism evidence="16 17">
    <name type="scientific">Baia soyae</name>
    <dbReference type="NCBI Taxonomy" id="1544746"/>
    <lineage>
        <taxon>Bacteria</taxon>
        <taxon>Bacillati</taxon>
        <taxon>Bacillota</taxon>
        <taxon>Bacilli</taxon>
        <taxon>Bacillales</taxon>
        <taxon>Thermoactinomycetaceae</taxon>
        <taxon>Baia</taxon>
    </lineage>
</organism>
<comment type="subcellular location">
    <subcellularLocation>
        <location evidence="2">Cell membrane</location>
        <topology evidence="2">Multi-pass membrane protein</topology>
    </subcellularLocation>
</comment>
<dbReference type="CDD" id="cd06225">
    <property type="entry name" value="HAMP"/>
    <property type="match status" value="1"/>
</dbReference>
<protein>
    <recommendedName>
        <fullName evidence="3">histidine kinase</fullName>
        <ecNumber evidence="3">2.7.13.3</ecNumber>
    </recommendedName>
</protein>
<dbReference type="Pfam" id="PF02518">
    <property type="entry name" value="HATPase_c"/>
    <property type="match status" value="1"/>
</dbReference>
<keyword evidence="7" id="KW-0547">Nucleotide-binding</keyword>